<protein>
    <recommendedName>
        <fullName evidence="17">Cytochrome P450</fullName>
    </recommendedName>
</protein>
<dbReference type="Gene3D" id="1.10.630.10">
    <property type="entry name" value="Cytochrome P450"/>
    <property type="match status" value="1"/>
</dbReference>
<evidence type="ECO:0000256" key="13">
    <source>
        <dbReference type="PIRSR" id="PIRSR602401-1"/>
    </source>
</evidence>
<reference evidence="15" key="1">
    <citation type="submission" date="2019-08" db="EMBL/GenBank/DDBJ databases">
        <title>The genome of the North American firefly Photinus pyralis.</title>
        <authorList>
            <consortium name="Photinus pyralis genome working group"/>
            <person name="Fallon T.R."/>
            <person name="Sander Lower S.E."/>
            <person name="Weng J.-K."/>
        </authorList>
    </citation>
    <scope>NUCLEOTIDE SEQUENCE</scope>
    <source>
        <strain evidence="15">TRF0915ILg1</strain>
        <tissue evidence="15">Whole body</tissue>
    </source>
</reference>
<comment type="subcellular location">
    <subcellularLocation>
        <location evidence="3">Endoplasmic reticulum membrane</location>
        <topology evidence="3">Peripheral membrane protein</topology>
    </subcellularLocation>
    <subcellularLocation>
        <location evidence="2">Microsome membrane</location>
        <topology evidence="2">Peripheral membrane protein</topology>
    </subcellularLocation>
</comment>
<keyword evidence="9" id="KW-0560">Oxidoreductase</keyword>
<keyword evidence="5 13" id="KW-0349">Heme</keyword>
<dbReference type="FunFam" id="1.10.630.10:FF:000042">
    <property type="entry name" value="Cytochrome P450"/>
    <property type="match status" value="1"/>
</dbReference>
<evidence type="ECO:0000256" key="10">
    <source>
        <dbReference type="ARBA" id="ARBA00023004"/>
    </source>
</evidence>
<keyword evidence="11" id="KW-0503">Monooxygenase</keyword>
<evidence type="ECO:0000256" key="11">
    <source>
        <dbReference type="ARBA" id="ARBA00023033"/>
    </source>
</evidence>
<dbReference type="EMBL" id="VTPC01091172">
    <property type="protein sequence ID" value="KAF2879417.1"/>
    <property type="molecule type" value="Genomic_DNA"/>
</dbReference>
<comment type="cofactor">
    <cofactor evidence="1 13">
        <name>heme</name>
        <dbReference type="ChEBI" id="CHEBI:30413"/>
    </cofactor>
</comment>
<dbReference type="InterPro" id="IPR050476">
    <property type="entry name" value="Insect_CytP450_Detox"/>
</dbReference>
<dbReference type="GO" id="GO:0005506">
    <property type="term" value="F:iron ion binding"/>
    <property type="evidence" value="ECO:0007669"/>
    <property type="project" value="InterPro"/>
</dbReference>
<dbReference type="InterPro" id="IPR002401">
    <property type="entry name" value="Cyt_P450_E_grp-I"/>
</dbReference>
<evidence type="ECO:0000256" key="9">
    <source>
        <dbReference type="ARBA" id="ARBA00023002"/>
    </source>
</evidence>
<dbReference type="PROSITE" id="PS00086">
    <property type="entry name" value="CYTOCHROME_P450"/>
    <property type="match status" value="1"/>
</dbReference>
<evidence type="ECO:0000256" key="1">
    <source>
        <dbReference type="ARBA" id="ARBA00001971"/>
    </source>
</evidence>
<evidence type="ECO:0000256" key="14">
    <source>
        <dbReference type="SAM" id="Phobius"/>
    </source>
</evidence>
<dbReference type="AlphaFoldDB" id="A0A8K0FX92"/>
<dbReference type="CDD" id="cd11056">
    <property type="entry name" value="CYP6-like"/>
    <property type="match status" value="1"/>
</dbReference>
<keyword evidence="14" id="KW-0812">Transmembrane</keyword>
<comment type="similarity">
    <text evidence="4">Belongs to the cytochrome P450 family.</text>
</comment>
<dbReference type="PANTHER" id="PTHR24292">
    <property type="entry name" value="CYTOCHROME P450"/>
    <property type="match status" value="1"/>
</dbReference>
<evidence type="ECO:0000256" key="7">
    <source>
        <dbReference type="ARBA" id="ARBA00022824"/>
    </source>
</evidence>
<dbReference type="GO" id="GO:0016705">
    <property type="term" value="F:oxidoreductase activity, acting on paired donors, with incorporation or reduction of molecular oxygen"/>
    <property type="evidence" value="ECO:0007669"/>
    <property type="project" value="InterPro"/>
</dbReference>
<keyword evidence="14" id="KW-1133">Transmembrane helix</keyword>
<evidence type="ECO:0000313" key="15">
    <source>
        <dbReference type="EMBL" id="KAF2879417.1"/>
    </source>
</evidence>
<proteinExistence type="inferred from homology"/>
<evidence type="ECO:0000256" key="4">
    <source>
        <dbReference type="ARBA" id="ARBA00010617"/>
    </source>
</evidence>
<evidence type="ECO:0000313" key="16">
    <source>
        <dbReference type="Proteomes" id="UP000801492"/>
    </source>
</evidence>
<name>A0A8K0FX92_IGNLU</name>
<feature type="transmembrane region" description="Helical" evidence="14">
    <location>
        <begin position="370"/>
        <end position="387"/>
    </location>
</feature>
<keyword evidence="8" id="KW-0492">Microsome</keyword>
<evidence type="ECO:0000256" key="2">
    <source>
        <dbReference type="ARBA" id="ARBA00004174"/>
    </source>
</evidence>
<sequence>MTPAAAKTFHEMDLAQTKDTGIVECLANAQKNPTKTQVNYLYKKWRKERYGERDMSSATEMLKKKQAELSEGELYVKENPTIVVIITPIMKRIFLGGFANEIVFIDSSSFCDQSNTCVTFIFVTTKVGAAPVAVALHTSQSEINYLMVFDAVKETLEKNTEISFLPSVLMTDDSAAMRNALKVVDEKTFNVQSKRTSEHYVVNGKIGFCTYPSGNGGRFCKHLLAVEKKYGVIFKYALLLTENDHISVPDQEILSNECTFYHAEVTDTNMSRGSPQFNMPIDQKGIDNYNIIQKINDQLVRISEVLQSEVNTSNIPQLKASKTGRLLCEITVPHFISQMAPKAKLMAFRYIKLIFLLSICDFLFQMALQITLITLLLAAIALFYKYVTKNFNYWEKRGIPYIRPIPLFGNFYEVITFQKPFGQFLGDLCKQSPSPCFGIFVLNKPHLIIKDPELIKSITVKDFNCFSDRISLSDEQCDSISSKLLFFVKNPEWRTMRTKVSPVFSSGKIKGMVNLINEVAEELKTYLENNLSSGSIETKEISAKYSTDVIATCAFGIQAHCFQNENAEFRTIGRKTFAFEYKTFVRQMLYVVYPKIVKLLKLPFLDTSVTDFLREVFWKTIENREKGDYKRNDLIDILIHIKNTWTEENNIKFEGDRVVAQAVQFFLAGFETVSSTMAFALYELCLNKNIQSKVRFEVQNVLASYGGFTYEAVNNMEYLQMVIYETLRKYPALPFLDRMCLEDYKIPNTNYLIEKGTPVLIPLFGLHYNPEYFPNPEEFDPQRFVDEDKGNSTNFVYLPFGQGPRNCIGKT</sequence>
<keyword evidence="10 13" id="KW-0408">Iron</keyword>
<dbReference type="InterPro" id="IPR036396">
    <property type="entry name" value="Cyt_P450_sf"/>
</dbReference>
<comment type="caution">
    <text evidence="15">The sequence shown here is derived from an EMBL/GenBank/DDBJ whole genome shotgun (WGS) entry which is preliminary data.</text>
</comment>
<evidence type="ECO:0000256" key="8">
    <source>
        <dbReference type="ARBA" id="ARBA00022848"/>
    </source>
</evidence>
<dbReference type="PRINTS" id="PR00385">
    <property type="entry name" value="P450"/>
</dbReference>
<evidence type="ECO:0008006" key="17">
    <source>
        <dbReference type="Google" id="ProtNLM"/>
    </source>
</evidence>
<keyword evidence="12 14" id="KW-0472">Membrane</keyword>
<accession>A0A8K0FX92</accession>
<keyword evidence="6 13" id="KW-0479">Metal-binding</keyword>
<dbReference type="Proteomes" id="UP000801492">
    <property type="component" value="Unassembled WGS sequence"/>
</dbReference>
<feature type="binding site" description="axial binding residue" evidence="13">
    <location>
        <position position="807"/>
    </location>
    <ligand>
        <name>heme</name>
        <dbReference type="ChEBI" id="CHEBI:30413"/>
    </ligand>
    <ligandPart>
        <name>Fe</name>
        <dbReference type="ChEBI" id="CHEBI:18248"/>
    </ligandPart>
</feature>
<dbReference type="InterPro" id="IPR001128">
    <property type="entry name" value="Cyt_P450"/>
</dbReference>
<dbReference type="OrthoDB" id="2789670at2759"/>
<organism evidence="15 16">
    <name type="scientific">Ignelater luminosus</name>
    <name type="common">Cucubano</name>
    <name type="synonym">Pyrophorus luminosus</name>
    <dbReference type="NCBI Taxonomy" id="2038154"/>
    <lineage>
        <taxon>Eukaryota</taxon>
        <taxon>Metazoa</taxon>
        <taxon>Ecdysozoa</taxon>
        <taxon>Arthropoda</taxon>
        <taxon>Hexapoda</taxon>
        <taxon>Insecta</taxon>
        <taxon>Pterygota</taxon>
        <taxon>Neoptera</taxon>
        <taxon>Endopterygota</taxon>
        <taxon>Coleoptera</taxon>
        <taxon>Polyphaga</taxon>
        <taxon>Elateriformia</taxon>
        <taxon>Elateroidea</taxon>
        <taxon>Elateridae</taxon>
        <taxon>Agrypninae</taxon>
        <taxon>Pyrophorini</taxon>
        <taxon>Ignelater</taxon>
    </lineage>
</organism>
<dbReference type="PRINTS" id="PR00463">
    <property type="entry name" value="EP450I"/>
</dbReference>
<dbReference type="GO" id="GO:0004497">
    <property type="term" value="F:monooxygenase activity"/>
    <property type="evidence" value="ECO:0007669"/>
    <property type="project" value="UniProtKB-KW"/>
</dbReference>
<gene>
    <name evidence="15" type="ORF">ILUMI_26752</name>
</gene>
<evidence type="ECO:0000256" key="5">
    <source>
        <dbReference type="ARBA" id="ARBA00022617"/>
    </source>
</evidence>
<keyword evidence="7" id="KW-0256">Endoplasmic reticulum</keyword>
<dbReference type="Pfam" id="PF00067">
    <property type="entry name" value="p450"/>
    <property type="match status" value="1"/>
</dbReference>
<evidence type="ECO:0000256" key="12">
    <source>
        <dbReference type="ARBA" id="ARBA00023136"/>
    </source>
</evidence>
<evidence type="ECO:0000256" key="3">
    <source>
        <dbReference type="ARBA" id="ARBA00004406"/>
    </source>
</evidence>
<evidence type="ECO:0000256" key="6">
    <source>
        <dbReference type="ARBA" id="ARBA00022723"/>
    </source>
</evidence>
<dbReference type="PANTHER" id="PTHR24292:SF45">
    <property type="entry name" value="CYTOCHROME P450 6G1-RELATED"/>
    <property type="match status" value="1"/>
</dbReference>
<dbReference type="GO" id="GO:0005789">
    <property type="term" value="C:endoplasmic reticulum membrane"/>
    <property type="evidence" value="ECO:0007669"/>
    <property type="project" value="UniProtKB-SubCell"/>
</dbReference>
<dbReference type="GO" id="GO:0020037">
    <property type="term" value="F:heme binding"/>
    <property type="evidence" value="ECO:0007669"/>
    <property type="project" value="InterPro"/>
</dbReference>
<dbReference type="InterPro" id="IPR017972">
    <property type="entry name" value="Cyt_P450_CS"/>
</dbReference>
<keyword evidence="16" id="KW-1185">Reference proteome</keyword>
<dbReference type="SUPFAM" id="SSF48264">
    <property type="entry name" value="Cytochrome P450"/>
    <property type="match status" value="1"/>
</dbReference>